<feature type="transmembrane region" description="Helical" evidence="2">
    <location>
        <begin position="223"/>
        <end position="242"/>
    </location>
</feature>
<comment type="caution">
    <text evidence="4">The sequence shown here is derived from an EMBL/GenBank/DDBJ whole genome shotgun (WGS) entry which is preliminary data.</text>
</comment>
<reference evidence="5" key="1">
    <citation type="journal article" date="2019" name="Int. J. Syst. Evol. Microbiol.">
        <title>The Global Catalogue of Microorganisms (GCM) 10K type strain sequencing project: providing services to taxonomists for standard genome sequencing and annotation.</title>
        <authorList>
            <consortium name="The Broad Institute Genomics Platform"/>
            <consortium name="The Broad Institute Genome Sequencing Center for Infectious Disease"/>
            <person name="Wu L."/>
            <person name="Ma J."/>
        </authorList>
    </citation>
    <scope>NUCLEOTIDE SEQUENCE [LARGE SCALE GENOMIC DNA]</scope>
    <source>
        <strain evidence="5">JCM 17027</strain>
    </source>
</reference>
<keyword evidence="2" id="KW-0472">Membrane</keyword>
<evidence type="ECO:0000256" key="2">
    <source>
        <dbReference type="SAM" id="Phobius"/>
    </source>
</evidence>
<feature type="compositionally biased region" description="Pro residues" evidence="1">
    <location>
        <begin position="416"/>
        <end position="431"/>
    </location>
</feature>
<feature type="transmembrane region" description="Helical" evidence="2">
    <location>
        <begin position="336"/>
        <end position="358"/>
    </location>
</feature>
<evidence type="ECO:0000256" key="1">
    <source>
        <dbReference type="SAM" id="MobiDB-lite"/>
    </source>
</evidence>
<evidence type="ECO:0000259" key="3">
    <source>
        <dbReference type="Pfam" id="PF01757"/>
    </source>
</evidence>
<dbReference type="Proteomes" id="UP001500034">
    <property type="component" value="Unassembled WGS sequence"/>
</dbReference>
<organism evidence="4 5">
    <name type="scientific">Streptomyces marokkonensis</name>
    <dbReference type="NCBI Taxonomy" id="324855"/>
    <lineage>
        <taxon>Bacteria</taxon>
        <taxon>Bacillati</taxon>
        <taxon>Actinomycetota</taxon>
        <taxon>Actinomycetes</taxon>
        <taxon>Kitasatosporales</taxon>
        <taxon>Streptomycetaceae</taxon>
        <taxon>Streptomyces</taxon>
    </lineage>
</organism>
<dbReference type="InterPro" id="IPR050623">
    <property type="entry name" value="Glucan_succinyl_AcylTrfase"/>
</dbReference>
<dbReference type="PANTHER" id="PTHR36927:SF3">
    <property type="entry name" value="GLUCANS BIOSYNTHESIS PROTEIN C"/>
    <property type="match status" value="1"/>
</dbReference>
<keyword evidence="2" id="KW-0812">Transmembrane</keyword>
<evidence type="ECO:0000313" key="4">
    <source>
        <dbReference type="EMBL" id="GAA3987777.1"/>
    </source>
</evidence>
<keyword evidence="2" id="KW-1133">Transmembrane helix</keyword>
<feature type="transmembrane region" description="Helical" evidence="2">
    <location>
        <begin position="25"/>
        <end position="44"/>
    </location>
</feature>
<dbReference type="Pfam" id="PF01757">
    <property type="entry name" value="Acyl_transf_3"/>
    <property type="match status" value="1"/>
</dbReference>
<name>A0ABP7QU28_9ACTN</name>
<evidence type="ECO:0000313" key="5">
    <source>
        <dbReference type="Proteomes" id="UP001500034"/>
    </source>
</evidence>
<feature type="transmembrane region" description="Helical" evidence="2">
    <location>
        <begin position="165"/>
        <end position="187"/>
    </location>
</feature>
<feature type="transmembrane region" description="Helical" evidence="2">
    <location>
        <begin position="100"/>
        <end position="121"/>
    </location>
</feature>
<protein>
    <recommendedName>
        <fullName evidence="3">Acyltransferase 3 domain-containing protein</fullName>
    </recommendedName>
</protein>
<feature type="region of interest" description="Disordered" evidence="1">
    <location>
        <begin position="406"/>
        <end position="431"/>
    </location>
</feature>
<feature type="transmembrane region" description="Helical" evidence="2">
    <location>
        <begin position="370"/>
        <end position="389"/>
    </location>
</feature>
<dbReference type="PANTHER" id="PTHR36927">
    <property type="entry name" value="BLR4337 PROTEIN"/>
    <property type="match status" value="1"/>
</dbReference>
<feature type="transmembrane region" description="Helical" evidence="2">
    <location>
        <begin position="59"/>
        <end position="79"/>
    </location>
</feature>
<dbReference type="EMBL" id="BAABCQ010000075">
    <property type="protein sequence ID" value="GAA3987777.1"/>
    <property type="molecule type" value="Genomic_DNA"/>
</dbReference>
<accession>A0ABP7QU28</accession>
<proteinExistence type="predicted"/>
<dbReference type="InterPro" id="IPR002656">
    <property type="entry name" value="Acyl_transf_3_dom"/>
</dbReference>
<feature type="domain" description="Acyltransferase 3" evidence="3">
    <location>
        <begin position="22"/>
        <end position="383"/>
    </location>
</feature>
<dbReference type="RefSeq" id="WP_345593973.1">
    <property type="nucleotide sequence ID" value="NZ_BAABCQ010000075.1"/>
</dbReference>
<gene>
    <name evidence="4" type="ORF">GCM10022384_39650</name>
</gene>
<keyword evidence="5" id="KW-1185">Reference proteome</keyword>
<feature type="transmembrane region" description="Helical" evidence="2">
    <location>
        <begin position="199"/>
        <end position="217"/>
    </location>
</feature>
<feature type="transmembrane region" description="Helical" evidence="2">
    <location>
        <begin position="286"/>
        <end position="309"/>
    </location>
</feature>
<sequence>MSADAGRGAGTGQGADTGRRGELDALRALVVLGLVFFHTALVFSPDDDFYVKNAQTTDAVTVVAGFGVVWAMPMLFLVAGLGARHSIRRRGPAGFARERLLRLGVPLVFATVVLCPLPQWLRLRAADPGYDESYWRFWPRFLTVRPDFADFPFVVEGDHFETGHLWFVVLLLAFCLLLAPVASRLTAGAGRVAPALRRHPALLLLPALPLAAVNALLGMEEDYAGWNRWAYLLFFLCGLALADDGRIREVTRRAAVPVGLLGLVLFAGSAPGFVVGDDPFGAWTPLALFTRAVFGAAGWCWVVSILGLLDRPRNRTARTRPGTGGRAARRDAALRYLAAAALPLYVLHQPVVVAFAYGVVGWSAPMAVEYAVIVAASLGVILAGYEFGVRRTPVTRFLFGMRPAAARPRSVRGPLEPDPAPPPDPPLPPPP</sequence>
<feature type="transmembrane region" description="Helical" evidence="2">
    <location>
        <begin position="254"/>
        <end position="274"/>
    </location>
</feature>